<dbReference type="Pfam" id="PF09103">
    <property type="entry name" value="BRCA-2_OB1"/>
    <property type="match status" value="1"/>
</dbReference>
<dbReference type="Pfam" id="PF09169">
    <property type="entry name" value="BRCA-2_helical"/>
    <property type="match status" value="1"/>
</dbReference>
<evidence type="ECO:0000259" key="7">
    <source>
        <dbReference type="SMART" id="SM01341"/>
    </source>
</evidence>
<evidence type="ECO:0000313" key="9">
    <source>
        <dbReference type="Proteomes" id="UP000325440"/>
    </source>
</evidence>
<dbReference type="EMBL" id="CABPRJ010000482">
    <property type="protein sequence ID" value="VVC28614.1"/>
    <property type="molecule type" value="Genomic_DNA"/>
</dbReference>
<dbReference type="InterPro" id="IPR015205">
    <property type="entry name" value="Tower_dom"/>
</dbReference>
<evidence type="ECO:0000256" key="5">
    <source>
        <dbReference type="ARBA" id="ARBA00023204"/>
    </source>
</evidence>
<dbReference type="SUPFAM" id="SSF81878">
    <property type="entry name" value="BRCA2 tower domain"/>
    <property type="match status" value="1"/>
</dbReference>
<keyword evidence="2" id="KW-0227">DNA damage</keyword>
<dbReference type="InterPro" id="IPR015525">
    <property type="entry name" value="BRCA2"/>
</dbReference>
<dbReference type="InterPro" id="IPR015252">
    <property type="entry name" value="BRCA2_hlx"/>
</dbReference>
<gene>
    <name evidence="8" type="ORF">CINCED_3A009227</name>
</gene>
<evidence type="ECO:0000256" key="4">
    <source>
        <dbReference type="ARBA" id="ARBA00023172"/>
    </source>
</evidence>
<keyword evidence="5" id="KW-0234">DNA repair</keyword>
<evidence type="ECO:0000256" key="2">
    <source>
        <dbReference type="ARBA" id="ARBA00022763"/>
    </source>
</evidence>
<evidence type="ECO:0000256" key="1">
    <source>
        <dbReference type="ARBA" id="ARBA00022737"/>
    </source>
</evidence>
<protein>
    <submittedName>
        <fullName evidence="8">Nucleic acid-binding, OB-fold,Tower domain,Breast cancer type 2 susceptibility protein</fullName>
    </submittedName>
</protein>
<name>A0A5E4MH29_9HEMI</name>
<dbReference type="SUPFAM" id="SSF81872">
    <property type="entry name" value="BRCA2 helical domain"/>
    <property type="match status" value="1"/>
</dbReference>
<dbReference type="CDD" id="cd04493">
    <property type="entry name" value="BRCA2DBD_OB1"/>
    <property type="match status" value="1"/>
</dbReference>
<reference evidence="8 9" key="1">
    <citation type="submission" date="2019-08" db="EMBL/GenBank/DDBJ databases">
        <authorList>
            <person name="Alioto T."/>
            <person name="Alioto T."/>
            <person name="Gomez Garrido J."/>
        </authorList>
    </citation>
    <scope>NUCLEOTIDE SEQUENCE [LARGE SCALE GENOMIC DNA]</scope>
</reference>
<keyword evidence="9" id="KW-1185">Reference proteome</keyword>
<dbReference type="SMART" id="SM01341">
    <property type="entry name" value="Tower"/>
    <property type="match status" value="1"/>
</dbReference>
<dbReference type="Gene3D" id="2.40.50.140">
    <property type="entry name" value="Nucleic acid-binding proteins"/>
    <property type="match status" value="4"/>
</dbReference>
<proteinExistence type="predicted"/>
<feature type="domain" description="Tower" evidence="7">
    <location>
        <begin position="1111"/>
        <end position="1152"/>
    </location>
</feature>
<keyword evidence="4" id="KW-0233">DNA recombination</keyword>
<dbReference type="GO" id="GO:0003677">
    <property type="term" value="F:DNA binding"/>
    <property type="evidence" value="ECO:0007669"/>
    <property type="project" value="UniProtKB-KW"/>
</dbReference>
<dbReference type="OrthoDB" id="21095at2759"/>
<dbReference type="GO" id="GO:0006355">
    <property type="term" value="P:regulation of DNA-templated transcription"/>
    <property type="evidence" value="ECO:0007669"/>
    <property type="project" value="TreeGrafter"/>
</dbReference>
<organism evidence="8 9">
    <name type="scientific">Cinara cedri</name>
    <dbReference type="NCBI Taxonomy" id="506608"/>
    <lineage>
        <taxon>Eukaryota</taxon>
        <taxon>Metazoa</taxon>
        <taxon>Ecdysozoa</taxon>
        <taxon>Arthropoda</taxon>
        <taxon>Hexapoda</taxon>
        <taxon>Insecta</taxon>
        <taxon>Pterygota</taxon>
        <taxon>Neoptera</taxon>
        <taxon>Paraneoptera</taxon>
        <taxon>Hemiptera</taxon>
        <taxon>Sternorrhyncha</taxon>
        <taxon>Aphidomorpha</taxon>
        <taxon>Aphidoidea</taxon>
        <taxon>Aphididae</taxon>
        <taxon>Lachninae</taxon>
        <taxon>Cinara</taxon>
    </lineage>
</organism>
<evidence type="ECO:0000313" key="8">
    <source>
        <dbReference type="EMBL" id="VVC28614.1"/>
    </source>
</evidence>
<keyword evidence="3" id="KW-0238">DNA-binding</keyword>
<feature type="region of interest" description="Disordered" evidence="6">
    <location>
        <begin position="425"/>
        <end position="444"/>
    </location>
</feature>
<keyword evidence="1" id="KW-0677">Repeat</keyword>
<dbReference type="PANTHER" id="PTHR11289:SF0">
    <property type="entry name" value="BREAST CANCER TYPE 2 SUSCEPTIBILITY PROTEIN"/>
    <property type="match status" value="1"/>
</dbReference>
<dbReference type="GO" id="GO:0000724">
    <property type="term" value="P:double-strand break repair via homologous recombination"/>
    <property type="evidence" value="ECO:0007669"/>
    <property type="project" value="InterPro"/>
</dbReference>
<dbReference type="InterPro" id="IPR012340">
    <property type="entry name" value="NA-bd_OB-fold"/>
</dbReference>
<dbReference type="Proteomes" id="UP000325440">
    <property type="component" value="Unassembled WGS sequence"/>
</dbReference>
<evidence type="ECO:0000256" key="6">
    <source>
        <dbReference type="SAM" id="MobiDB-lite"/>
    </source>
</evidence>
<accession>A0A5E4MH29</accession>
<dbReference type="InterPro" id="IPR015187">
    <property type="entry name" value="BRCA2_OB_1"/>
</dbReference>
<dbReference type="InterPro" id="IPR002093">
    <property type="entry name" value="BRCA2_repeat"/>
</dbReference>
<dbReference type="Pfam" id="PF09104">
    <property type="entry name" value="BRCA-2_OB3"/>
    <property type="match status" value="1"/>
</dbReference>
<dbReference type="InterPro" id="IPR015188">
    <property type="entry name" value="BRCA2_OB_3"/>
</dbReference>
<dbReference type="InterPro" id="IPR036315">
    <property type="entry name" value="BRCA2_hlx_sf"/>
</dbReference>
<dbReference type="PANTHER" id="PTHR11289">
    <property type="entry name" value="BREAST CANCER TYPE 2 SUSCEPTIBILITY PROTEIN BRCA2"/>
    <property type="match status" value="1"/>
</dbReference>
<sequence length="1556" mass="177509">MEEHRKKKKKLELQLRAKSPIIMSNKYKMTSLNSNSKSVLNMNSIDENSKKSQENKEWAVDTSIIQLPKTLKHLNLCSNLQSTPNARNYKSEVDSRIIMNLSPITPTTSLQTNSNTHQNIFRQKLFANENILLDELNTNQSSLSTHNEDKFLKKLKTNNETVKNLTYKNKMIHSSIDSKTNEDNNVAENTKRCLFEKEKTNSTFNLDTDQDSLNISLDILEQVCQMSEIIDGSTEEIQVENNTDKKKNKLSFFLYGNNSTILEETEEENELLQFALSMEDNILTETKPKNNICSDGGFTSLTQLKNMEYNLFKTDSKRPKNNINNADHTFLGPVEINDIGNTQMCEIADITETLEQSFDDQWTQQYTTDESNINQKKMLNGSFPNSSQITFITDQILKLSKNNINHEVDKFNDMPEKIITEVHPKLNGEPNKSMTIKDKPITNPNKCQGFSTAGGKSIKISDQALKKVHSVLNDELNESPTIIKDKHMISSNICLGFSTAGGKSIKISDQALKKVHLVLRDELNESPTIIKDKPITNPNMCQGFSTAGGKSIKISDQALKKSHSVLNDELNESPTIIKDKPITNPNMCQGFSTAGGKSIKISDQALKKSHSVLNDEPNESPTIIKDKPITNPNICQGFSTAGGKSIKISDQALKKVHSVLRDELNDSSTLDKTINNSSISQNISIAKDKSINISDKAFQKCQSQSGSNKDINVLKLLDNSPESMAAVSTDNCSYLEKILKNSIVENKKKDNYFENSKNEDCTLEDLSLVDMVDKFEREQSVCESVLSNKRPGSPIFELHHKIKKNILYDNGWEIGVLKLSFDEYLMKKLRGPKVSLPEAINWILPKHSFPENDLKEELNKLNYDDNFLNFMLHWEKNFKLSDGSINKKYSFRDIKNLFLSHDFVDNKIIPKRWIENHFRLIIWKLSATEISFPDHFRNTLLTAKNVIHQLLYRYYREIEKCQRSALKKILEKDETASKRIIVCVSKIIKTNLSETYDIELTDGWYSVHGLIDYEMNTLLHKGIVKVGTKLIIHNAELIGAGEGIDPLEVHDGIKLKFSTNSTRRVRWHTKLGFYKNSLLPITVSLESVLPRGGIIGSLSLVILRKYPIMYLEKKKNSKSIIRNEKMETIEAEKYKAYQQKSLEIISNKIETEMIVEMETTKKSKQYLLSFKKDNLDKLSIEELSNIIDNSPDPLDIQLLLKEDKLKALENFKKSEHERFNSELQNRVNKMFIDQFKDARKVIPLFKLRVVDKKYASTGCKSAMLTIWNPLEDVSAILNKSCEGQFCTINYLTTNGFINDELQISTTKNTRLDFKGFINDYAKREVVQCFKSIWSGTFVPLFGELDFVGIVVSSVYKINNIYSEIYVSDKEMNIVNILFRGNIKNYGCDDLIQIGNIISGMNVQFRGFKKSSNELTMPKLYNTELSSFTTIPKTELLLDIFNGYKMFMNKSENQNFLICCQSRLNKIHSKNVEKLVTNNDSTRKQCLNTSKNSFHKSYGEIPVTVVKTSNTSQSEFSPVQKRIKMLNSYGKTPPLNIVHTKPPDKILMSQFKTPTRL</sequence>
<dbReference type="PROSITE" id="PS50138">
    <property type="entry name" value="BRCA2_REPEAT"/>
    <property type="match status" value="5"/>
</dbReference>
<evidence type="ECO:0000256" key="3">
    <source>
        <dbReference type="ARBA" id="ARBA00023125"/>
    </source>
</evidence>
<dbReference type="Pfam" id="PF00634">
    <property type="entry name" value="BRCA2"/>
    <property type="match status" value="5"/>
</dbReference>
<dbReference type="Pfam" id="PF09121">
    <property type="entry name" value="Tower"/>
    <property type="match status" value="1"/>
</dbReference>
<dbReference type="SUPFAM" id="SSF50249">
    <property type="entry name" value="Nucleic acid-binding proteins"/>
    <property type="match status" value="3"/>
</dbReference>